<evidence type="ECO:0000256" key="5">
    <source>
        <dbReference type="ARBA" id="ARBA00022741"/>
    </source>
</evidence>
<dbReference type="Pfam" id="PF13581">
    <property type="entry name" value="HATPase_c_2"/>
    <property type="match status" value="1"/>
</dbReference>
<dbReference type="Proteomes" id="UP000001685">
    <property type="component" value="Chromosome"/>
</dbReference>
<dbReference type="PANTHER" id="PTHR43156">
    <property type="entry name" value="STAGE II SPORULATION PROTEIN E-RELATED"/>
    <property type="match status" value="1"/>
</dbReference>
<dbReference type="SUPFAM" id="SSF81606">
    <property type="entry name" value="PP2C-like"/>
    <property type="match status" value="1"/>
</dbReference>
<dbReference type="Gene3D" id="3.30.565.10">
    <property type="entry name" value="Histidine kinase-like ATPase, C-terminal domain"/>
    <property type="match status" value="1"/>
</dbReference>
<dbReference type="AlphaFoldDB" id="B1VQW7"/>
<keyword evidence="4" id="KW-0479">Metal-binding</keyword>
<dbReference type="InterPro" id="IPR003594">
    <property type="entry name" value="HATPase_dom"/>
</dbReference>
<keyword evidence="5" id="KW-0547">Nucleotide-binding</keyword>
<evidence type="ECO:0000256" key="8">
    <source>
        <dbReference type="ARBA" id="ARBA00022840"/>
    </source>
</evidence>
<dbReference type="eggNOG" id="COG2208">
    <property type="taxonomic scope" value="Bacteria"/>
</dbReference>
<dbReference type="Gene3D" id="3.30.450.40">
    <property type="match status" value="1"/>
</dbReference>
<evidence type="ECO:0000313" key="17">
    <source>
        <dbReference type="EMBL" id="BAG20618.1"/>
    </source>
</evidence>
<keyword evidence="6" id="KW-0418">Kinase</keyword>
<dbReference type="SUPFAM" id="SSF55781">
    <property type="entry name" value="GAF domain-like"/>
    <property type="match status" value="1"/>
</dbReference>
<dbReference type="KEGG" id="sgr:SGR_3789"/>
<dbReference type="InterPro" id="IPR052016">
    <property type="entry name" value="Bact_Sigma-Reg"/>
</dbReference>
<comment type="catalytic activity">
    <reaction evidence="12">
        <text>O-phospho-L-seryl-[protein] + H2O = L-seryl-[protein] + phosphate</text>
        <dbReference type="Rhea" id="RHEA:20629"/>
        <dbReference type="Rhea" id="RHEA-COMP:9863"/>
        <dbReference type="Rhea" id="RHEA-COMP:11604"/>
        <dbReference type="ChEBI" id="CHEBI:15377"/>
        <dbReference type="ChEBI" id="CHEBI:29999"/>
        <dbReference type="ChEBI" id="CHEBI:43474"/>
        <dbReference type="ChEBI" id="CHEBI:83421"/>
        <dbReference type="EC" id="3.1.3.16"/>
    </reaction>
</comment>
<dbReference type="InterPro" id="IPR036890">
    <property type="entry name" value="HATPase_C_sf"/>
</dbReference>
<evidence type="ECO:0000256" key="11">
    <source>
        <dbReference type="ARBA" id="ARBA00023211"/>
    </source>
</evidence>
<dbReference type="PATRIC" id="fig|455632.4.peg.3858"/>
<keyword evidence="8" id="KW-0067">ATP-binding</keyword>
<dbReference type="Gene3D" id="3.30.450.20">
    <property type="entry name" value="PAS domain"/>
    <property type="match status" value="1"/>
</dbReference>
<reference evidence="18" key="1">
    <citation type="journal article" date="2008" name="J. Bacteriol.">
        <title>Genome sequence of the streptomycin-producing microorganism Streptomyces griseus IFO 13350.</title>
        <authorList>
            <person name="Ohnishi Y."/>
            <person name="Ishikawa J."/>
            <person name="Hara H."/>
            <person name="Suzuki H."/>
            <person name="Ikenoya M."/>
            <person name="Ikeda H."/>
            <person name="Yamashita A."/>
            <person name="Hattori M."/>
            <person name="Horinouchi S."/>
        </authorList>
    </citation>
    <scope>NUCLEOTIDE SEQUENCE [LARGE SCALE GENOMIC DNA]</scope>
    <source>
        <strain evidence="18">JCM 4626 / NBRC 13350</strain>
    </source>
</reference>
<dbReference type="InterPro" id="IPR001932">
    <property type="entry name" value="PPM-type_phosphatase-like_dom"/>
</dbReference>
<keyword evidence="2" id="KW-0597">Phosphoprotein</keyword>
<sequence>MRTEEVLAAIATGLWRWDNAAGTVTLDAEAARLLGLPAEPGSYQEAAVRSRFHPVDWNEIYGVVNLAVTEGTLAEARLRIVDERGRVLRTVRSRSKPFLPADRDAESYVLLGTLQEVAEPQPGSTDAAHTPITGDWRRSREAFLLDAGRALAEARSTTEVLRVAGSLSMPGFSPDGLAVFGSAGERLTIIGHHGHSSEDEEPFTDMPLETDYPAAEVVRTGRAIYLPSPEEYRRRYPATWPLARRFKRQSWAFLPLVSSGRTMGAWMAGFRHPVAFSPDERAVLSTVARMLAQALARAGVAETERELSLGLQRSMMPTLGPQIPGMTVAARYVPTGGGLQVGGDWYDMIPLPNGRIALVIGDVQGHDVRAAGLMGQLRIALRAYASEGHRPDAVLSRASRFLSGLTDAYESVEGDEEPATPRFATCLYAEVDPEAGTLDIARAGHPDPVVVSTDGTAVIRQTAGGLPLGIETDSDYPTTRVVLEPGETIMLCTDGLIETGGHDMATGWDRLRPVLEEPVEDLEQLADALVQAVHGPTSHYTTGPLADRREDDIAVLVLRRETTSARETPPRRSVLTIAQAEPERISVGRQLVRELLHDWSDPEQVDSAVLMVSEMATNVLVHTDGDALMVAEISGEQGERRLRVEVADASDELPHRRRPGEMASSGRGLVLMEMLADAWGVDPRGEGKSIWFELYEADEPGELAEAAAS</sequence>
<proteinExistence type="predicted"/>
<dbReference type="Gene3D" id="3.60.40.10">
    <property type="entry name" value="PPM-type phosphatase domain"/>
    <property type="match status" value="1"/>
</dbReference>
<dbReference type="EMBL" id="AP009493">
    <property type="protein sequence ID" value="BAG20618.1"/>
    <property type="molecule type" value="Genomic_DNA"/>
</dbReference>
<evidence type="ECO:0000259" key="16">
    <source>
        <dbReference type="SMART" id="SM00331"/>
    </source>
</evidence>
<evidence type="ECO:0000256" key="1">
    <source>
        <dbReference type="ARBA" id="ARBA00013081"/>
    </source>
</evidence>
<dbReference type="PANTHER" id="PTHR43156:SF2">
    <property type="entry name" value="STAGE II SPORULATION PROTEIN E"/>
    <property type="match status" value="1"/>
</dbReference>
<keyword evidence="3" id="KW-0808">Transferase</keyword>
<dbReference type="FunFam" id="3.60.40.10:FF:000005">
    <property type="entry name" value="Serine/threonine protein phosphatase"/>
    <property type="match status" value="1"/>
</dbReference>
<evidence type="ECO:0000256" key="14">
    <source>
        <dbReference type="ARBA" id="ARBA00075117"/>
    </source>
</evidence>
<protein>
    <recommendedName>
        <fullName evidence="1">protein-serine/threonine phosphatase</fullName>
        <ecNumber evidence="1">3.1.3.16</ecNumber>
    </recommendedName>
    <alternativeName>
        <fullName evidence="15">Protein-serine/threonine phosphatase</fullName>
    </alternativeName>
    <alternativeName>
        <fullName evidence="14">Serine/threonine-protein kinase</fullName>
    </alternativeName>
</protein>
<organism evidence="17 18">
    <name type="scientific">Streptomyces griseus subsp. griseus (strain JCM 4626 / CBS 651.72 / NBRC 13350 / KCC S-0626 / ISP 5235)</name>
    <dbReference type="NCBI Taxonomy" id="455632"/>
    <lineage>
        <taxon>Bacteria</taxon>
        <taxon>Bacillati</taxon>
        <taxon>Actinomycetota</taxon>
        <taxon>Actinomycetes</taxon>
        <taxon>Kitasatosporales</taxon>
        <taxon>Streptomycetaceae</taxon>
        <taxon>Streptomyces</taxon>
    </lineage>
</organism>
<dbReference type="CDD" id="cd16936">
    <property type="entry name" value="HATPase_RsbW-like"/>
    <property type="match status" value="1"/>
</dbReference>
<name>B1VQW7_STRGG</name>
<dbReference type="GO" id="GO:0004722">
    <property type="term" value="F:protein serine/threonine phosphatase activity"/>
    <property type="evidence" value="ECO:0007669"/>
    <property type="project" value="UniProtKB-EC"/>
</dbReference>
<evidence type="ECO:0000256" key="2">
    <source>
        <dbReference type="ARBA" id="ARBA00022553"/>
    </source>
</evidence>
<accession>B1VQW7</accession>
<gene>
    <name evidence="17" type="ordered locus">SGR_3789</name>
</gene>
<evidence type="ECO:0000256" key="15">
    <source>
        <dbReference type="ARBA" id="ARBA00081350"/>
    </source>
</evidence>
<evidence type="ECO:0000256" key="6">
    <source>
        <dbReference type="ARBA" id="ARBA00022777"/>
    </source>
</evidence>
<evidence type="ECO:0000313" key="18">
    <source>
        <dbReference type="Proteomes" id="UP000001685"/>
    </source>
</evidence>
<evidence type="ECO:0000256" key="9">
    <source>
        <dbReference type="ARBA" id="ARBA00022842"/>
    </source>
</evidence>
<evidence type="ECO:0000256" key="13">
    <source>
        <dbReference type="ARBA" id="ARBA00056274"/>
    </source>
</evidence>
<dbReference type="GO" id="GO:0005524">
    <property type="term" value="F:ATP binding"/>
    <property type="evidence" value="ECO:0007669"/>
    <property type="project" value="UniProtKB-KW"/>
</dbReference>
<dbReference type="SMART" id="SM00331">
    <property type="entry name" value="PP2C_SIG"/>
    <property type="match status" value="1"/>
</dbReference>
<dbReference type="Pfam" id="PF13185">
    <property type="entry name" value="GAF_2"/>
    <property type="match status" value="1"/>
</dbReference>
<evidence type="ECO:0000256" key="3">
    <source>
        <dbReference type="ARBA" id="ARBA00022679"/>
    </source>
</evidence>
<keyword evidence="7" id="KW-0378">Hydrolase</keyword>
<dbReference type="HOGENOM" id="CLU_000445_43_2_11"/>
<dbReference type="EC" id="3.1.3.16" evidence="1"/>
<comment type="function">
    <text evidence="13">Primarily acts as an independent SigF regulator that is sensitive to the osmosensory signal, mediating the cross talk of PknD with the SigF regulon. Possesses both phosphatase and kinase activities. The kinase domain functions as a classic anti-sigma factor-like kinase to phosphorylate the anti-anti-sigma factor domain at the canonical regulatory site, and the phosphatase domain antagonizes this activity.</text>
</comment>
<dbReference type="InterPro" id="IPR003018">
    <property type="entry name" value="GAF"/>
</dbReference>
<feature type="domain" description="PPM-type phosphatase" evidence="16">
    <location>
        <begin position="323"/>
        <end position="560"/>
    </location>
</feature>
<dbReference type="InterPro" id="IPR036457">
    <property type="entry name" value="PPM-type-like_dom_sf"/>
</dbReference>
<dbReference type="GO" id="GO:0046872">
    <property type="term" value="F:metal ion binding"/>
    <property type="evidence" value="ECO:0007669"/>
    <property type="project" value="UniProtKB-KW"/>
</dbReference>
<keyword evidence="9" id="KW-0460">Magnesium</keyword>
<keyword evidence="11" id="KW-0464">Manganese</keyword>
<evidence type="ECO:0000256" key="12">
    <source>
        <dbReference type="ARBA" id="ARBA00047761"/>
    </source>
</evidence>
<dbReference type="InterPro" id="IPR029016">
    <property type="entry name" value="GAF-like_dom_sf"/>
</dbReference>
<dbReference type="Pfam" id="PF07228">
    <property type="entry name" value="SpoIIE"/>
    <property type="match status" value="1"/>
</dbReference>
<evidence type="ECO:0000256" key="10">
    <source>
        <dbReference type="ARBA" id="ARBA00022912"/>
    </source>
</evidence>
<evidence type="ECO:0000256" key="4">
    <source>
        <dbReference type="ARBA" id="ARBA00022723"/>
    </source>
</evidence>
<dbReference type="RefSeq" id="WP_003967972.1">
    <property type="nucleotide sequence ID" value="NC_010572.1"/>
</dbReference>
<keyword evidence="10" id="KW-0904">Protein phosphatase</keyword>
<evidence type="ECO:0000256" key="7">
    <source>
        <dbReference type="ARBA" id="ARBA00022801"/>
    </source>
</evidence>
<dbReference type="GO" id="GO:0016301">
    <property type="term" value="F:kinase activity"/>
    <property type="evidence" value="ECO:0007669"/>
    <property type="project" value="UniProtKB-KW"/>
</dbReference>